<comment type="catalytic activity">
    <reaction evidence="6">
        <text>2-(N(omega)-L-arginino)succinate = fumarate + L-arginine</text>
        <dbReference type="Rhea" id="RHEA:24020"/>
        <dbReference type="ChEBI" id="CHEBI:29806"/>
        <dbReference type="ChEBI" id="CHEBI:32682"/>
        <dbReference type="ChEBI" id="CHEBI:57472"/>
        <dbReference type="EC" id="4.3.2.1"/>
    </reaction>
</comment>
<dbReference type="SUPFAM" id="SSF48557">
    <property type="entry name" value="L-aspartase-like"/>
    <property type="match status" value="1"/>
</dbReference>
<dbReference type="EMBL" id="JBHRZT010000020">
    <property type="protein sequence ID" value="MFC3883016.1"/>
    <property type="molecule type" value="Genomic_DNA"/>
</dbReference>
<dbReference type="InterPro" id="IPR000362">
    <property type="entry name" value="Fumarate_lyase_fam"/>
</dbReference>
<keyword evidence="6" id="KW-0963">Cytoplasm</keyword>
<dbReference type="InterPro" id="IPR022761">
    <property type="entry name" value="Fumarate_lyase_N"/>
</dbReference>
<protein>
    <recommendedName>
        <fullName evidence="2 6">Argininosuccinate lyase</fullName>
        <shortName evidence="6">ASAL</shortName>
        <ecNumber evidence="2 6">4.3.2.1</ecNumber>
    </recommendedName>
    <alternativeName>
        <fullName evidence="6">Arginosuccinase</fullName>
    </alternativeName>
</protein>
<dbReference type="PANTHER" id="PTHR43814:SF1">
    <property type="entry name" value="ARGININOSUCCINATE LYASE"/>
    <property type="match status" value="1"/>
</dbReference>
<evidence type="ECO:0000313" key="9">
    <source>
        <dbReference type="EMBL" id="MFC3883016.1"/>
    </source>
</evidence>
<dbReference type="EC" id="4.3.2.1" evidence="2 6"/>
<dbReference type="RefSeq" id="WP_377913002.1">
    <property type="nucleotide sequence ID" value="NZ_JBHRZT010000020.1"/>
</dbReference>
<keyword evidence="10" id="KW-1185">Reference proteome</keyword>
<evidence type="ECO:0000256" key="2">
    <source>
        <dbReference type="ARBA" id="ARBA00012338"/>
    </source>
</evidence>
<dbReference type="InterPro" id="IPR029419">
    <property type="entry name" value="Arg_succ_lyase_C"/>
</dbReference>
<dbReference type="HAMAP" id="MF_00006">
    <property type="entry name" value="Arg_succ_lyase"/>
    <property type="match status" value="1"/>
</dbReference>
<dbReference type="NCBIfam" id="TIGR00838">
    <property type="entry name" value="argH"/>
    <property type="match status" value="1"/>
</dbReference>
<dbReference type="Gene3D" id="1.10.275.10">
    <property type="entry name" value="Fumarase/aspartase (N-terminal domain)"/>
    <property type="match status" value="1"/>
</dbReference>
<dbReference type="Pfam" id="PF14698">
    <property type="entry name" value="ASL_C2"/>
    <property type="match status" value="1"/>
</dbReference>
<comment type="caution">
    <text evidence="9">The sequence shown here is derived from an EMBL/GenBank/DDBJ whole genome shotgun (WGS) entry which is preliminary data.</text>
</comment>
<dbReference type="GO" id="GO:0004056">
    <property type="term" value="F:argininosuccinate lyase activity"/>
    <property type="evidence" value="ECO:0007669"/>
    <property type="project" value="UniProtKB-EC"/>
</dbReference>
<evidence type="ECO:0000259" key="7">
    <source>
        <dbReference type="Pfam" id="PF00206"/>
    </source>
</evidence>
<evidence type="ECO:0000256" key="3">
    <source>
        <dbReference type="ARBA" id="ARBA00022571"/>
    </source>
</evidence>
<comment type="similarity">
    <text evidence="6">Belongs to the lyase 1 family. Argininosuccinate lyase subfamily.</text>
</comment>
<evidence type="ECO:0000313" key="10">
    <source>
        <dbReference type="Proteomes" id="UP001595752"/>
    </source>
</evidence>
<evidence type="ECO:0000256" key="1">
    <source>
        <dbReference type="ARBA" id="ARBA00004941"/>
    </source>
</evidence>
<evidence type="ECO:0000256" key="4">
    <source>
        <dbReference type="ARBA" id="ARBA00022605"/>
    </source>
</evidence>
<dbReference type="Gene3D" id="1.20.200.10">
    <property type="entry name" value="Fumarase/aspartase (Central domain)"/>
    <property type="match status" value="1"/>
</dbReference>
<keyword evidence="4 6" id="KW-0028">Amino-acid biosynthesis</keyword>
<dbReference type="Pfam" id="PF00206">
    <property type="entry name" value="Lyase_1"/>
    <property type="match status" value="1"/>
</dbReference>
<keyword evidence="5 6" id="KW-0456">Lyase</keyword>
<organism evidence="9 10">
    <name type="scientific">Bacillus songklensis</name>
    <dbReference type="NCBI Taxonomy" id="1069116"/>
    <lineage>
        <taxon>Bacteria</taxon>
        <taxon>Bacillati</taxon>
        <taxon>Bacillota</taxon>
        <taxon>Bacilli</taxon>
        <taxon>Bacillales</taxon>
        <taxon>Bacillaceae</taxon>
        <taxon>Bacillus</taxon>
    </lineage>
</organism>
<dbReference type="PANTHER" id="PTHR43814">
    <property type="entry name" value="ARGININOSUCCINATE LYASE"/>
    <property type="match status" value="1"/>
</dbReference>
<comment type="subcellular location">
    <subcellularLocation>
        <location evidence="6">Cytoplasm</location>
    </subcellularLocation>
</comment>
<comment type="pathway">
    <text evidence="1 6">Amino-acid biosynthesis; L-arginine biosynthesis; L-arginine from L-ornithine and carbamoyl phosphate: step 3/3.</text>
</comment>
<gene>
    <name evidence="6 9" type="primary">argH</name>
    <name evidence="9" type="ORF">ACFOU2_05625</name>
</gene>
<dbReference type="InterPro" id="IPR024083">
    <property type="entry name" value="Fumarase/histidase_N"/>
</dbReference>
<feature type="domain" description="Argininosuccinate lyase C-terminal" evidence="8">
    <location>
        <begin position="373"/>
        <end position="446"/>
    </location>
</feature>
<dbReference type="PRINTS" id="PR00145">
    <property type="entry name" value="ARGSUCLYASE"/>
</dbReference>
<reference evidence="10" key="1">
    <citation type="journal article" date="2019" name="Int. J. Syst. Evol. Microbiol.">
        <title>The Global Catalogue of Microorganisms (GCM) 10K type strain sequencing project: providing services to taxonomists for standard genome sequencing and annotation.</title>
        <authorList>
            <consortium name="The Broad Institute Genomics Platform"/>
            <consortium name="The Broad Institute Genome Sequencing Center for Infectious Disease"/>
            <person name="Wu L."/>
            <person name="Ma J."/>
        </authorList>
    </citation>
    <scope>NUCLEOTIDE SEQUENCE [LARGE SCALE GENOMIC DNA]</scope>
    <source>
        <strain evidence="10">CCUG 61889</strain>
    </source>
</reference>
<sequence>MMSSKEEFIQREGMVFPGKTYVEHLLKHVFNDQRDYLFHEMLEIHKAHIVMLAEQNILQRKEAKVMLQGVEQVSHIDYKNLNYDPRFEDLFFLVEHRMGEEIGKELAGKMHIARSRNDMGVAMYRMVLRRHILETITNTVMLSDAILEKAEEHKETIMTAYTHTQPAQPTTFGHYLVAVFDLLNRDIDRLWAAYRRVNVSPLGSAALTTTGFPISRQRVCELLGFGGIIENSYDAVAGGDYLIEAASAVLSLMTNMGRWIQDFLLQVTKEFGAIQVADPYVQISSIMPQKRNPVSIEHSRALASSSSGEALAAVQMIHNTPFSDIVDTEDDLQPHLYRSYEKANRVIHLMNAVIKTMTVNKALLRKRAKTSCITITELADVLARDKDVPFRAAHKMAGLIAKQCVNLQKELYELKVNEVNSLLSSVLPVSLTAKEWEGVVCPETFVQRRRIQGGPSYQEVQRMISLRKQTREQQASLVQREMDFQSDSKEKLRKAMEAIFTA</sequence>
<evidence type="ECO:0000256" key="6">
    <source>
        <dbReference type="HAMAP-Rule" id="MF_00006"/>
    </source>
</evidence>
<keyword evidence="3 6" id="KW-0055">Arginine biosynthesis</keyword>
<accession>A0ABV8AYG0</accession>
<feature type="domain" description="Fumarate lyase N-terminal" evidence="7">
    <location>
        <begin position="51"/>
        <end position="303"/>
    </location>
</feature>
<dbReference type="PRINTS" id="PR00149">
    <property type="entry name" value="FUMRATELYASE"/>
</dbReference>
<dbReference type="Proteomes" id="UP001595752">
    <property type="component" value="Unassembled WGS sequence"/>
</dbReference>
<evidence type="ECO:0000256" key="5">
    <source>
        <dbReference type="ARBA" id="ARBA00023239"/>
    </source>
</evidence>
<dbReference type="InterPro" id="IPR008948">
    <property type="entry name" value="L-Aspartase-like"/>
</dbReference>
<dbReference type="Gene3D" id="1.10.40.30">
    <property type="entry name" value="Fumarase/aspartase (C-terminal domain)"/>
    <property type="match status" value="1"/>
</dbReference>
<evidence type="ECO:0000259" key="8">
    <source>
        <dbReference type="Pfam" id="PF14698"/>
    </source>
</evidence>
<name>A0ABV8AYG0_9BACI</name>
<dbReference type="InterPro" id="IPR009049">
    <property type="entry name" value="Argininosuccinate_lyase"/>
</dbReference>
<dbReference type="CDD" id="cd01359">
    <property type="entry name" value="Argininosuccinate_lyase"/>
    <property type="match status" value="1"/>
</dbReference>
<proteinExistence type="inferred from homology"/>